<keyword evidence="4 8" id="KW-0547">Nucleotide-binding</keyword>
<evidence type="ECO:0000313" key="14">
    <source>
        <dbReference type="Proteomes" id="UP000187209"/>
    </source>
</evidence>
<keyword evidence="3 11" id="KW-0808">Transferase</keyword>
<feature type="binding site" evidence="8">
    <location>
        <begin position="109"/>
        <end position="111"/>
    </location>
    <ligand>
        <name>ATP</name>
        <dbReference type="ChEBI" id="CHEBI:30616"/>
    </ligand>
</feature>
<comment type="similarity">
    <text evidence="11">Belongs to the protein kinase superfamily. Ser/Thr protein kinase family. Aurora subfamily.</text>
</comment>
<dbReference type="SUPFAM" id="SSF56112">
    <property type="entry name" value="Protein kinase-like (PK-like)"/>
    <property type="match status" value="1"/>
</dbReference>
<name>A0A1R2BDB6_9CILI</name>
<comment type="catalytic activity">
    <reaction evidence="11">
        <text>L-threonyl-[protein] + ATP = O-phospho-L-threonyl-[protein] + ADP + H(+)</text>
        <dbReference type="Rhea" id="RHEA:46608"/>
        <dbReference type="Rhea" id="RHEA-COMP:11060"/>
        <dbReference type="Rhea" id="RHEA-COMP:11605"/>
        <dbReference type="ChEBI" id="CHEBI:15378"/>
        <dbReference type="ChEBI" id="CHEBI:30013"/>
        <dbReference type="ChEBI" id="CHEBI:30616"/>
        <dbReference type="ChEBI" id="CHEBI:61977"/>
        <dbReference type="ChEBI" id="CHEBI:456216"/>
        <dbReference type="EC" id="2.7.11.1"/>
    </reaction>
</comment>
<evidence type="ECO:0000256" key="10">
    <source>
        <dbReference type="PROSITE-ProRule" id="PRU10141"/>
    </source>
</evidence>
<dbReference type="PROSITE" id="PS00108">
    <property type="entry name" value="PROTEIN_KINASE_ST"/>
    <property type="match status" value="1"/>
</dbReference>
<comment type="caution">
    <text evidence="13">The sequence shown here is derived from an EMBL/GenBank/DDBJ whole genome shotgun (WGS) entry which is preliminary data.</text>
</comment>
<comment type="catalytic activity">
    <reaction evidence="11">
        <text>L-seryl-[protein] + ATP = O-phospho-L-seryl-[protein] + ADP + H(+)</text>
        <dbReference type="Rhea" id="RHEA:17989"/>
        <dbReference type="Rhea" id="RHEA-COMP:9863"/>
        <dbReference type="Rhea" id="RHEA-COMP:11604"/>
        <dbReference type="ChEBI" id="CHEBI:15378"/>
        <dbReference type="ChEBI" id="CHEBI:29999"/>
        <dbReference type="ChEBI" id="CHEBI:30616"/>
        <dbReference type="ChEBI" id="CHEBI:83421"/>
        <dbReference type="ChEBI" id="CHEBI:456216"/>
        <dbReference type="EC" id="2.7.11.1"/>
    </reaction>
</comment>
<dbReference type="OrthoDB" id="302269at2759"/>
<evidence type="ECO:0000256" key="5">
    <source>
        <dbReference type="ARBA" id="ARBA00022777"/>
    </source>
</evidence>
<dbReference type="Gene3D" id="1.10.510.10">
    <property type="entry name" value="Transferase(Phosphotransferase) domain 1"/>
    <property type="match status" value="1"/>
</dbReference>
<dbReference type="SMART" id="SM00220">
    <property type="entry name" value="S_TKc"/>
    <property type="match status" value="1"/>
</dbReference>
<dbReference type="InterPro" id="IPR011009">
    <property type="entry name" value="Kinase-like_dom_sf"/>
</dbReference>
<evidence type="ECO:0000256" key="7">
    <source>
        <dbReference type="PIRSR" id="PIRSR630616-1"/>
    </source>
</evidence>
<dbReference type="InterPro" id="IPR000719">
    <property type="entry name" value="Prot_kinase_dom"/>
</dbReference>
<feature type="binding site" evidence="8 10">
    <location>
        <position position="60"/>
    </location>
    <ligand>
        <name>ATP</name>
        <dbReference type="ChEBI" id="CHEBI:30616"/>
    </ligand>
</feature>
<evidence type="ECO:0000256" key="8">
    <source>
        <dbReference type="PIRSR" id="PIRSR630616-2"/>
    </source>
</evidence>
<accession>A0A1R2BDB6</accession>
<feature type="active site" description="Proton acceptor" evidence="7">
    <location>
        <position position="156"/>
    </location>
</feature>
<evidence type="ECO:0000256" key="3">
    <source>
        <dbReference type="ARBA" id="ARBA00022679"/>
    </source>
</evidence>
<dbReference type="Pfam" id="PF00069">
    <property type="entry name" value="Pkinase"/>
    <property type="match status" value="1"/>
</dbReference>
<keyword evidence="5 11" id="KW-0418">Kinase</keyword>
<proteinExistence type="inferred from homology"/>
<keyword evidence="14" id="KW-1185">Reference proteome</keyword>
<feature type="binding site" evidence="8">
    <location>
        <position position="174"/>
    </location>
    <ligand>
        <name>ATP</name>
        <dbReference type="ChEBI" id="CHEBI:30616"/>
    </ligand>
</feature>
<keyword evidence="6 8" id="KW-0067">ATP-binding</keyword>
<dbReference type="FunFam" id="3.30.200.20:FF:000042">
    <property type="entry name" value="Aurora kinase A"/>
    <property type="match status" value="1"/>
</dbReference>
<keyword evidence="2 11" id="KW-0723">Serine/threonine-protein kinase</keyword>
<dbReference type="EMBL" id="MPUH01000731">
    <property type="protein sequence ID" value="OMJ74750.1"/>
    <property type="molecule type" value="Genomic_DNA"/>
</dbReference>
<evidence type="ECO:0000256" key="4">
    <source>
        <dbReference type="ARBA" id="ARBA00022741"/>
    </source>
</evidence>
<evidence type="ECO:0000256" key="9">
    <source>
        <dbReference type="PIRSR" id="PIRSR630616-3"/>
    </source>
</evidence>
<reference evidence="13 14" key="1">
    <citation type="submission" date="2016-11" db="EMBL/GenBank/DDBJ databases">
        <title>The macronuclear genome of Stentor coeruleus: a giant cell with tiny introns.</title>
        <authorList>
            <person name="Slabodnick M."/>
            <person name="Ruby J.G."/>
            <person name="Reiff S.B."/>
            <person name="Swart E.C."/>
            <person name="Gosai S."/>
            <person name="Prabakaran S."/>
            <person name="Witkowska E."/>
            <person name="Larue G.E."/>
            <person name="Fisher S."/>
            <person name="Freeman R.M."/>
            <person name="Gunawardena J."/>
            <person name="Chu W."/>
            <person name="Stover N.A."/>
            <person name="Gregory B.D."/>
            <person name="Nowacki M."/>
            <person name="Derisi J."/>
            <person name="Roy S.W."/>
            <person name="Marshall W.F."/>
            <person name="Sood P."/>
        </authorList>
    </citation>
    <scope>NUCLEOTIDE SEQUENCE [LARGE SCALE GENOMIC DNA]</scope>
    <source>
        <strain evidence="13">WM001</strain>
    </source>
</reference>
<dbReference type="InterPro" id="IPR008271">
    <property type="entry name" value="Ser/Thr_kinase_AS"/>
</dbReference>
<organism evidence="13 14">
    <name type="scientific">Stentor coeruleus</name>
    <dbReference type="NCBI Taxonomy" id="5963"/>
    <lineage>
        <taxon>Eukaryota</taxon>
        <taxon>Sar</taxon>
        <taxon>Alveolata</taxon>
        <taxon>Ciliophora</taxon>
        <taxon>Postciliodesmatophora</taxon>
        <taxon>Heterotrichea</taxon>
        <taxon>Heterotrichida</taxon>
        <taxon>Stentoridae</taxon>
        <taxon>Stentor</taxon>
    </lineage>
</organism>
<sequence length="553" mass="64056">MAENSNKRLLFLPPGVQKGKERELRCEDFICFDSKSLGQGAFGEVFKVRHKISGRDFAIKVIQKRKIIERRMLGQLRREIRIMYCLKHPNIIALHSHFEDANNFYLIMELATGGCLFDKLKKFKTLNEEFAAQYMREICLAVQYLQSRIPPIIHRDIKPENILIDSEDVAKLGDFGWSNFFDEERATYCGTMEYLAPEMISRKGHGVSLDIWSLGILLYELLTGSTPFRARTPEEIFNKIKEGKIRFPKSFPILAKDLVKRMLQIDPEKRLSIEMVLEHSWLLSHTPLRPTVELVTTKVELPSVPDEGDVEFTESGYCIISAPKGNMISPKINVYNNTNQLELSLKIEECKLLQLKVDKAKSFLFEANERIQILQKDVEEIKILDCKIEGILKKTHELKHKNNLIYKRFMSKLSELKVCQKRSRILQRKVFKVKAENKVQSGKLMLLKTTQLHLNKINCFEGLKSRIEELSYSVFLLAKSLKMPEYLPIAEKQIRQLKNSSDSSSEIEKFIPEFKRIFAHKSKSLKALTSRLKDLKSTTLLQSQIIKTIKLKS</sequence>
<dbReference type="CDD" id="cd14007">
    <property type="entry name" value="STKc_Aurora"/>
    <property type="match status" value="1"/>
</dbReference>
<dbReference type="Proteomes" id="UP000187209">
    <property type="component" value="Unassembled WGS sequence"/>
</dbReference>
<dbReference type="InterPro" id="IPR030616">
    <property type="entry name" value="Aur-like"/>
</dbReference>
<dbReference type="EC" id="2.7.11.1" evidence="11"/>
<evidence type="ECO:0000256" key="11">
    <source>
        <dbReference type="RuleBase" id="RU367134"/>
    </source>
</evidence>
<feature type="binding site" evidence="8">
    <location>
        <begin position="160"/>
        <end position="161"/>
    </location>
    <ligand>
        <name>ATP</name>
        <dbReference type="ChEBI" id="CHEBI:30616"/>
    </ligand>
</feature>
<evidence type="ECO:0000313" key="13">
    <source>
        <dbReference type="EMBL" id="OMJ74750.1"/>
    </source>
</evidence>
<dbReference type="InterPro" id="IPR017441">
    <property type="entry name" value="Protein_kinase_ATP_BS"/>
</dbReference>
<dbReference type="GO" id="GO:0005524">
    <property type="term" value="F:ATP binding"/>
    <property type="evidence" value="ECO:0007669"/>
    <property type="project" value="UniProtKB-UniRule"/>
</dbReference>
<dbReference type="FunFam" id="1.10.510.10:FF:000571">
    <property type="entry name" value="Maternal embryonic leucine zipper kinase"/>
    <property type="match status" value="1"/>
</dbReference>
<evidence type="ECO:0000256" key="2">
    <source>
        <dbReference type="ARBA" id="ARBA00022527"/>
    </source>
</evidence>
<dbReference type="PROSITE" id="PS00107">
    <property type="entry name" value="PROTEIN_KINASE_ATP"/>
    <property type="match status" value="1"/>
</dbReference>
<gene>
    <name evidence="13" type="ORF">SteCoe_26262</name>
</gene>
<dbReference type="PANTHER" id="PTHR24350">
    <property type="entry name" value="SERINE/THREONINE-PROTEIN KINASE IAL-RELATED"/>
    <property type="match status" value="1"/>
</dbReference>
<evidence type="ECO:0000256" key="1">
    <source>
        <dbReference type="ARBA" id="ARBA00011245"/>
    </source>
</evidence>
<comment type="subunit">
    <text evidence="1">Monomer.</text>
</comment>
<feature type="cross-link" description="Glycyl lysine isopeptide (Lys-Gly) (interchain with G-Cter in SUMO2)" evidence="9">
    <location>
        <position position="158"/>
    </location>
</feature>
<evidence type="ECO:0000259" key="12">
    <source>
        <dbReference type="PROSITE" id="PS50011"/>
    </source>
</evidence>
<dbReference type="GO" id="GO:0004674">
    <property type="term" value="F:protein serine/threonine kinase activity"/>
    <property type="evidence" value="ECO:0007669"/>
    <property type="project" value="UniProtKB-KW"/>
</dbReference>
<feature type="domain" description="Protein kinase" evidence="12">
    <location>
        <begin position="31"/>
        <end position="282"/>
    </location>
</feature>
<dbReference type="PROSITE" id="PS50011">
    <property type="entry name" value="PROTEIN_KINASE_DOM"/>
    <property type="match status" value="1"/>
</dbReference>
<dbReference type="AlphaFoldDB" id="A0A1R2BDB6"/>
<protein>
    <recommendedName>
        <fullName evidence="11">Aurora kinase</fullName>
        <ecNumber evidence="11">2.7.11.1</ecNumber>
    </recommendedName>
</protein>
<evidence type="ECO:0000256" key="6">
    <source>
        <dbReference type="ARBA" id="ARBA00022840"/>
    </source>
</evidence>